<keyword evidence="4" id="KW-1185">Reference proteome</keyword>
<dbReference type="InterPro" id="IPR007969">
    <property type="entry name" value="DUF732"/>
</dbReference>
<evidence type="ECO:0000256" key="1">
    <source>
        <dbReference type="SAM" id="SignalP"/>
    </source>
</evidence>
<feature type="signal peptide" evidence="1">
    <location>
        <begin position="1"/>
        <end position="31"/>
    </location>
</feature>
<dbReference type="EMBL" id="JAHCLR010000020">
    <property type="protein sequence ID" value="MBS9534216.1"/>
    <property type="molecule type" value="Genomic_DNA"/>
</dbReference>
<dbReference type="RefSeq" id="WP_214093087.1">
    <property type="nucleotide sequence ID" value="NZ_JAHCLR010000020.1"/>
</dbReference>
<accession>A0ABS5RL50</accession>
<dbReference type="Proteomes" id="UP001519535">
    <property type="component" value="Unassembled WGS sequence"/>
</dbReference>
<dbReference type="Pfam" id="PF05305">
    <property type="entry name" value="DUF732"/>
    <property type="match status" value="1"/>
</dbReference>
<protein>
    <submittedName>
        <fullName evidence="3">DUF732 domain-containing protein</fullName>
    </submittedName>
</protein>
<organism evidence="3 4">
    <name type="scientific">Mycolicibacter acidiphilus</name>
    <dbReference type="NCBI Taxonomy" id="2835306"/>
    <lineage>
        <taxon>Bacteria</taxon>
        <taxon>Bacillati</taxon>
        <taxon>Actinomycetota</taxon>
        <taxon>Actinomycetes</taxon>
        <taxon>Mycobacteriales</taxon>
        <taxon>Mycobacteriaceae</taxon>
        <taxon>Mycolicibacter</taxon>
    </lineage>
</organism>
<name>A0ABS5RL50_9MYCO</name>
<evidence type="ECO:0000259" key="2">
    <source>
        <dbReference type="Pfam" id="PF05305"/>
    </source>
</evidence>
<sequence length="109" mass="11314">MRTGQRRAVGSAAVLGALTVAAGLLSGPAAAGPAGPYVDKYGREICDAMNRNPSHDEVLTSIAAVRDYAALSTEDAQIVVVDSISRICPQYRDLIEPPGSGLPPPQPWG</sequence>
<proteinExistence type="predicted"/>
<comment type="caution">
    <text evidence="3">The sequence shown here is derived from an EMBL/GenBank/DDBJ whole genome shotgun (WGS) entry which is preliminary data.</text>
</comment>
<gene>
    <name evidence="3" type="ORF">KIH27_11520</name>
</gene>
<evidence type="ECO:0000313" key="4">
    <source>
        <dbReference type="Proteomes" id="UP001519535"/>
    </source>
</evidence>
<feature type="chain" id="PRO_5047487747" evidence="1">
    <location>
        <begin position="32"/>
        <end position="109"/>
    </location>
</feature>
<keyword evidence="1" id="KW-0732">Signal</keyword>
<reference evidence="3 4" key="1">
    <citation type="submission" date="2021-05" db="EMBL/GenBank/DDBJ databases">
        <title>Mycobacterium acidophilum sp. nov., an extremely acid-tolerant member of the genus Mycobacterium.</title>
        <authorList>
            <person name="Xia J."/>
        </authorList>
    </citation>
    <scope>NUCLEOTIDE SEQUENCE [LARGE SCALE GENOMIC DNA]</scope>
    <source>
        <strain evidence="3 4">M1</strain>
    </source>
</reference>
<feature type="domain" description="DUF732" evidence="2">
    <location>
        <begin position="37"/>
        <end position="90"/>
    </location>
</feature>
<evidence type="ECO:0000313" key="3">
    <source>
        <dbReference type="EMBL" id="MBS9534216.1"/>
    </source>
</evidence>